<sequence>MEPPKPGFGVAVKPQKSGYGLGLRVFPGVGAQPGPPTQNGHGPGTSESMKSPKPGFSNGNGIGAEALPGVGAQPGLGAGAKPQKAGFGNGNTLGAQPDLGGGLRPQKPGYEAVKSQKSGFGNRSGFGLGAQPGPPAQNGHGPGTSEGMKPPKPGFSNGNGIGAEALPGVGAQPGFREGRKPQKPGYGNKNGLDALPGYGTDLKTQKPGSWNGHGLGVQLGYRNGLGPRTFQGQGLRPGYNLGNGVAAQPGSCNGGIAPPQFLPGPPTTVPSDKGGGWGLKSQLPPPVQNGFHGGLKLQKVGFHYGNAALEAGILPEILQSGFPTANGFSNGLREETLLYPKATVPTLERHGQAGAFQPWGAGVKPEYGYAGLGIQTGPYGQLRPELRLEHLGDPELKTYTKSPLGNGYRGHCPSGEC</sequence>
<protein>
    <submittedName>
        <fullName evidence="2">RCG34165, isoform CRA_b</fullName>
    </submittedName>
</protein>
<dbReference type="EMBL" id="CH473948">
    <property type="protein sequence ID" value="EDM03770.1"/>
    <property type="molecule type" value="Genomic_DNA"/>
</dbReference>
<dbReference type="Proteomes" id="UP000234681">
    <property type="component" value="Chromosome 10"/>
</dbReference>
<reference evidence="2 3" key="1">
    <citation type="submission" date="2005-07" db="EMBL/GenBank/DDBJ databases">
        <authorList>
            <person name="Mural R.J."/>
            <person name="Li P.W."/>
            <person name="Adams M.D."/>
            <person name="Amanatides P.G."/>
            <person name="Baden-Tillson H."/>
            <person name="Barnstead M."/>
            <person name="Chin S.H."/>
            <person name="Dew I."/>
            <person name="Evans C.A."/>
            <person name="Ferriera S."/>
            <person name="Flanigan M."/>
            <person name="Fosler C."/>
            <person name="Glodek A."/>
            <person name="Gu Z."/>
            <person name="Holt R.A."/>
            <person name="Jennings D."/>
            <person name="Kraft C.L."/>
            <person name="Lu F."/>
            <person name="Nguyen T."/>
            <person name="Nusskern D.R."/>
            <person name="Pfannkoch C.M."/>
            <person name="Sitter C."/>
            <person name="Sutton G.G."/>
            <person name="Venter J.C."/>
            <person name="Wang Z."/>
            <person name="Woodage T."/>
            <person name="Zheng X.H."/>
            <person name="Zhong F."/>
        </authorList>
    </citation>
    <scope>NUCLEOTIDE SEQUENCE [LARGE SCALE GENOMIC DNA]</scope>
    <source>
        <strain>BN</strain>
        <strain evidence="3">Sprague-Dawley</strain>
    </source>
</reference>
<dbReference type="AlphaFoldDB" id="A6HCL4"/>
<accession>A6HCL4</accession>
<gene>
    <name evidence="2" type="ORF">rCG_34165</name>
</gene>
<evidence type="ECO:0000313" key="3">
    <source>
        <dbReference type="Proteomes" id="UP000234681"/>
    </source>
</evidence>
<feature type="region of interest" description="Disordered" evidence="1">
    <location>
        <begin position="21"/>
        <end position="194"/>
    </location>
</feature>
<feature type="compositionally biased region" description="Polar residues" evidence="1">
    <location>
        <begin position="37"/>
        <end position="49"/>
    </location>
</feature>
<evidence type="ECO:0000313" key="2">
    <source>
        <dbReference type="EMBL" id="EDM03770.1"/>
    </source>
</evidence>
<organism evidence="2 3">
    <name type="scientific">Rattus norvegicus</name>
    <name type="common">Rat</name>
    <dbReference type="NCBI Taxonomy" id="10116"/>
    <lineage>
        <taxon>Eukaryota</taxon>
        <taxon>Metazoa</taxon>
        <taxon>Chordata</taxon>
        <taxon>Craniata</taxon>
        <taxon>Vertebrata</taxon>
        <taxon>Euteleostomi</taxon>
        <taxon>Mammalia</taxon>
        <taxon>Eutheria</taxon>
        <taxon>Euarchontoglires</taxon>
        <taxon>Glires</taxon>
        <taxon>Rodentia</taxon>
        <taxon>Myomorpha</taxon>
        <taxon>Muroidea</taxon>
        <taxon>Muridae</taxon>
        <taxon>Murinae</taxon>
        <taxon>Rattus</taxon>
    </lineage>
</organism>
<proteinExistence type="predicted"/>
<name>A6HCL4_RAT</name>
<evidence type="ECO:0000256" key="1">
    <source>
        <dbReference type="SAM" id="MobiDB-lite"/>
    </source>
</evidence>